<reference evidence="4 5" key="1">
    <citation type="submission" date="2015-04" db="EMBL/GenBank/DDBJ databases">
        <title>Comparative genomics of rhizobia nodulating Arachis hypogaea in China.</title>
        <authorList>
            <person name="Li Y."/>
        </authorList>
    </citation>
    <scope>NUCLEOTIDE SEQUENCE [LARGE SCALE GENOMIC DNA]</scope>
    <source>
        <strain evidence="4 5">CCBAU 51787</strain>
    </source>
</reference>
<dbReference type="PANTHER" id="PTHR43465:SF2">
    <property type="entry name" value="DUF1680 DOMAIN PROTEIN (AFU_ORTHOLOGUE AFUA_1G08910)"/>
    <property type="match status" value="1"/>
</dbReference>
<dbReference type="PANTHER" id="PTHR43465">
    <property type="entry name" value="DUF1680 DOMAIN PROTEIN (AFU_ORTHOLOGUE AFUA_1G08910)"/>
    <property type="match status" value="1"/>
</dbReference>
<protein>
    <recommendedName>
        <fullName evidence="6">Glycoside hydrolase family 127 protein</fullName>
    </recommendedName>
</protein>
<evidence type="ECO:0000313" key="5">
    <source>
        <dbReference type="Proteomes" id="UP000290565"/>
    </source>
</evidence>
<dbReference type="Pfam" id="PF20736">
    <property type="entry name" value="Glyco_hydro127M"/>
    <property type="match status" value="1"/>
</dbReference>
<dbReference type="Pfam" id="PF07944">
    <property type="entry name" value="Beta-AFase-like_GH127_cat"/>
    <property type="match status" value="1"/>
</dbReference>
<sequence length="663" mass="75289">MNDRNVAEVDLHNLQVSDPLIGKCQQLVREVAIPYQWEVLNDRDPEAIPSHAVENFRLAAGRARGEFHGAVFQDSDVAKWLEAAAWSLCQAPNPDLEKAVDDLIELIAAAQCGDGYLNTYFILNAPQKRWTNLAECHELYCAGHLIEAGVAFFQATGKRRLLEVVCRLADHLGTVFGPERDQLHGYDGHPEIELALARLYDATKERRYLTLANYFVEQRGTEPHFYDIEYEKRQQSRVPKSDGPHWMIKNKAYSQAHLPLSEQRTATGHAVRFVYLMTAVAHLARLRQNEQQRQTCLRLWQNMVQRQIYITGAIGSQSAGEAFSSDYDLPNDTAYAESCASIGLMMFARRMLELELDSRYADVMERALYNTVLGSIALDGRHYFYVNPLEVHPKTLKSNGIYNHVSPVRRPWFGCACCPPNIARLFTSIGHYIYTPSTDALYVNLYVGNRVAISVDGHVLRLLISGSYPWREEVEIAVESAPPIAHTLALRLPEWCSVPQASLNGEPVNCEPRKGYLHIRRTWQQGDRVKLSLPMQVRRVYGHPQLRNLAGKVAIQRGPLVYCLEEADNGTELHNVWLHSDSRFSLMEGTGLFDGKILLQADGARLQHTHSEEAALYHYDKVPGQLESQRLTFIPWFSWGNRGEGEMRIWINERVGRASTGRR</sequence>
<evidence type="ECO:0000259" key="3">
    <source>
        <dbReference type="Pfam" id="PF20737"/>
    </source>
</evidence>
<organism evidence="4 5">
    <name type="scientific">Bradyrhizobium zhanjiangense</name>
    <dbReference type="NCBI Taxonomy" id="1325107"/>
    <lineage>
        <taxon>Bacteria</taxon>
        <taxon>Pseudomonadati</taxon>
        <taxon>Pseudomonadota</taxon>
        <taxon>Alphaproteobacteria</taxon>
        <taxon>Hyphomicrobiales</taxon>
        <taxon>Nitrobacteraceae</taxon>
        <taxon>Bradyrhizobium</taxon>
    </lineage>
</organism>
<dbReference type="InterPro" id="IPR049174">
    <property type="entry name" value="Beta-AFase-like"/>
</dbReference>
<feature type="domain" description="Non-reducing end beta-L-arabinofuranosidase-like GH127 C-terminal" evidence="3">
    <location>
        <begin position="537"/>
        <end position="652"/>
    </location>
</feature>
<evidence type="ECO:0000259" key="2">
    <source>
        <dbReference type="Pfam" id="PF20736"/>
    </source>
</evidence>
<dbReference type="InterPro" id="IPR049049">
    <property type="entry name" value="Beta-AFase-like_GH127_C"/>
</dbReference>
<evidence type="ECO:0000259" key="1">
    <source>
        <dbReference type="Pfam" id="PF07944"/>
    </source>
</evidence>
<evidence type="ECO:0000313" key="4">
    <source>
        <dbReference type="EMBL" id="RXH42135.1"/>
    </source>
</evidence>
<dbReference type="InterPro" id="IPR049046">
    <property type="entry name" value="Beta-AFase-like_GH127_middle"/>
</dbReference>
<accession>A0A4Q0SQ89</accession>
<dbReference type="SUPFAM" id="SSF48208">
    <property type="entry name" value="Six-hairpin glycosidases"/>
    <property type="match status" value="1"/>
</dbReference>
<dbReference type="GO" id="GO:0005975">
    <property type="term" value="P:carbohydrate metabolic process"/>
    <property type="evidence" value="ECO:0007669"/>
    <property type="project" value="InterPro"/>
</dbReference>
<dbReference type="InterPro" id="IPR008928">
    <property type="entry name" value="6-hairpin_glycosidase_sf"/>
</dbReference>
<dbReference type="RefSeq" id="WP_128943566.1">
    <property type="nucleotide sequence ID" value="NZ_LBJM01000009.1"/>
</dbReference>
<dbReference type="AlphaFoldDB" id="A0A4Q0SQ89"/>
<feature type="domain" description="Non-reducing end beta-L-arabinofuranosidase-like GH127 catalytic" evidence="1">
    <location>
        <begin position="15"/>
        <end position="430"/>
    </location>
</feature>
<dbReference type="EMBL" id="LBJM01000009">
    <property type="protein sequence ID" value="RXH42135.1"/>
    <property type="molecule type" value="Genomic_DNA"/>
</dbReference>
<evidence type="ECO:0008006" key="6">
    <source>
        <dbReference type="Google" id="ProtNLM"/>
    </source>
</evidence>
<dbReference type="Pfam" id="PF20737">
    <property type="entry name" value="Glyco_hydro127C"/>
    <property type="match status" value="1"/>
</dbReference>
<gene>
    <name evidence="4" type="ORF">XH94_03665</name>
</gene>
<feature type="domain" description="Non-reducing end beta-L-arabinofuranosidase-like GH127 middle" evidence="2">
    <location>
        <begin position="441"/>
        <end position="535"/>
    </location>
</feature>
<dbReference type="Proteomes" id="UP000290565">
    <property type="component" value="Unassembled WGS sequence"/>
</dbReference>
<comment type="caution">
    <text evidence="4">The sequence shown here is derived from an EMBL/GenBank/DDBJ whole genome shotgun (WGS) entry which is preliminary data.</text>
</comment>
<name>A0A4Q0SQ89_9BRAD</name>
<dbReference type="InterPro" id="IPR012878">
    <property type="entry name" value="Beta-AFase-like_GH127_cat"/>
</dbReference>
<proteinExistence type="predicted"/>